<proteinExistence type="predicted"/>
<dbReference type="KEGG" id="mha:HF1_06240"/>
<dbReference type="EMBL" id="FR773153">
    <property type="protein sequence ID" value="CBY92632.1"/>
    <property type="molecule type" value="Genomic_DNA"/>
</dbReference>
<organism evidence="2 3">
    <name type="scientific">Mycoplasma haemofelis (strain Langford 1)</name>
    <name type="common">Haemobartonella felis</name>
    <dbReference type="NCBI Taxonomy" id="941640"/>
    <lineage>
        <taxon>Bacteria</taxon>
        <taxon>Bacillati</taxon>
        <taxon>Mycoplasmatota</taxon>
        <taxon>Mollicutes</taxon>
        <taxon>Mycoplasmataceae</taxon>
        <taxon>Mycoplasma</taxon>
    </lineage>
</organism>
<feature type="transmembrane region" description="Helical" evidence="1">
    <location>
        <begin position="12"/>
        <end position="32"/>
    </location>
</feature>
<accession>E8ZHL1</accession>
<sequence>MKNWDKNRETLHTIFTALGSSFSIVGSLFGTWDTSGESKLMLLWEVLQNEKFPDFLTSVSSLASKHPSLLSQLQGNDIPDILNAFKQDSEYVISTMNTLSNEAQTVDRNGLMSALKLQSLMGRAKAIGDRARALLSRGHQNKEEIEKVKQELQKVIGELTALEKANAQDVQQ</sequence>
<gene>
    <name evidence="2" type="ordered locus">HF1_06240</name>
</gene>
<evidence type="ECO:0000256" key="1">
    <source>
        <dbReference type="SAM" id="Phobius"/>
    </source>
</evidence>
<keyword evidence="1" id="KW-0472">Membrane</keyword>
<evidence type="ECO:0000313" key="3">
    <source>
        <dbReference type="Proteomes" id="UP000008637"/>
    </source>
</evidence>
<name>E8ZHL1_MYCHL</name>
<keyword evidence="3" id="KW-1185">Reference proteome</keyword>
<dbReference type="AlphaFoldDB" id="E8ZHL1"/>
<protein>
    <submittedName>
        <fullName evidence="2">Uncharacterized protein</fullName>
    </submittedName>
</protein>
<dbReference type="HOGENOM" id="CLU_136160_0_0_14"/>
<keyword evidence="1" id="KW-0812">Transmembrane</keyword>
<keyword evidence="1" id="KW-1133">Transmembrane helix</keyword>
<dbReference type="Proteomes" id="UP000008637">
    <property type="component" value="Chromosome"/>
</dbReference>
<evidence type="ECO:0000313" key="2">
    <source>
        <dbReference type="EMBL" id="CBY92632.1"/>
    </source>
</evidence>
<reference evidence="2 3" key="1">
    <citation type="journal article" date="2011" name="J. Bacteriol.">
        <title>Complete genome sequence of Mycoplasma haemofelis, a hemotropic mycoplasma.</title>
        <authorList>
            <person name="Barker E.N."/>
            <person name="Helps C.R."/>
            <person name="Peters I.R."/>
            <person name="Darby A.C."/>
            <person name="Radford A.D."/>
            <person name="Tasker S."/>
        </authorList>
    </citation>
    <scope>NUCLEOTIDE SEQUENCE [LARGE SCALE GENOMIC DNA]</scope>
    <source>
        <strain evidence="2 3">Langford 1</strain>
    </source>
</reference>